<feature type="compositionally biased region" description="Polar residues" evidence="1">
    <location>
        <begin position="147"/>
        <end position="158"/>
    </location>
</feature>
<dbReference type="Proteomes" id="UP000786989">
    <property type="component" value="Unassembled WGS sequence"/>
</dbReference>
<feature type="region of interest" description="Disordered" evidence="1">
    <location>
        <begin position="120"/>
        <end position="180"/>
    </location>
</feature>
<comment type="caution">
    <text evidence="2">The sequence shown here is derived from an EMBL/GenBank/DDBJ whole genome shotgun (WGS) entry which is preliminary data.</text>
</comment>
<sequence>TFKGLRRIDEHAVPSRATRETLINAVAHHDYDYDATVIVNVFSNRIEFVSTESLVKGLTRQDIMAGVSATRTPMLASVLLRLSMAEGYGMGIRIMRGLYGESGLEPAFIINPGSFVTVLPKRTPDGHRPQVETSQTKIAEADHEKGSATTANRRSASLPNEDHRPATAQGDSPTCPTSERKRHEYDIVLFAEENGVVRRADVEKMLGISHDAALALVERLVLQGALEKCGKPRGTLYVPVRP</sequence>
<evidence type="ECO:0008006" key="4">
    <source>
        <dbReference type="Google" id="ProtNLM"/>
    </source>
</evidence>
<dbReference type="InterPro" id="IPR038475">
    <property type="entry name" value="RecG_C_sf"/>
</dbReference>
<dbReference type="InterPro" id="IPR036388">
    <property type="entry name" value="WH-like_DNA-bd_sf"/>
</dbReference>
<evidence type="ECO:0000313" key="3">
    <source>
        <dbReference type="Proteomes" id="UP000786989"/>
    </source>
</evidence>
<accession>A0A9D3A1C0</accession>
<reference evidence="2" key="2">
    <citation type="submission" date="2021-09" db="EMBL/GenBank/DDBJ databases">
        <authorList>
            <person name="Gilroy R."/>
        </authorList>
    </citation>
    <scope>NUCLEOTIDE SEQUENCE</scope>
    <source>
        <strain evidence="2">ChiGjej6B6-11269</strain>
    </source>
</reference>
<reference evidence="2" key="1">
    <citation type="journal article" date="2021" name="PeerJ">
        <title>Extensive microbial diversity within the chicken gut microbiome revealed by metagenomics and culture.</title>
        <authorList>
            <person name="Gilroy R."/>
            <person name="Ravi A."/>
            <person name="Getino M."/>
            <person name="Pursley I."/>
            <person name="Horton D.L."/>
            <person name="Alikhan N.F."/>
            <person name="Baker D."/>
            <person name="Gharbi K."/>
            <person name="Hall N."/>
            <person name="Watson M."/>
            <person name="Adriaenssens E.M."/>
            <person name="Foster-Nyarko E."/>
            <person name="Jarju S."/>
            <person name="Secka A."/>
            <person name="Antonio M."/>
            <person name="Oren A."/>
            <person name="Chaudhuri R.R."/>
            <person name="La Ragione R."/>
            <person name="Hildebrand F."/>
            <person name="Pallen M.J."/>
        </authorList>
    </citation>
    <scope>NUCLEOTIDE SEQUENCE</scope>
    <source>
        <strain evidence="2">ChiGjej6B6-11269</strain>
    </source>
</reference>
<proteinExistence type="predicted"/>
<dbReference type="Pfam" id="PF13749">
    <property type="entry name" value="HATPase_c_4"/>
    <property type="match status" value="1"/>
</dbReference>
<dbReference type="Gene3D" id="3.30.565.60">
    <property type="match status" value="1"/>
</dbReference>
<dbReference type="EMBL" id="DYWI01000103">
    <property type="protein sequence ID" value="HJF65553.1"/>
    <property type="molecule type" value="Genomic_DNA"/>
</dbReference>
<gene>
    <name evidence="2" type="ORF">K8U77_05510</name>
</gene>
<organism evidence="2 3">
    <name type="scientific">Slackia equolifaciens</name>
    <dbReference type="NCBI Taxonomy" id="498718"/>
    <lineage>
        <taxon>Bacteria</taxon>
        <taxon>Bacillati</taxon>
        <taxon>Actinomycetota</taxon>
        <taxon>Coriobacteriia</taxon>
        <taxon>Eggerthellales</taxon>
        <taxon>Eggerthellaceae</taxon>
        <taxon>Slackia</taxon>
    </lineage>
</organism>
<dbReference type="PANTHER" id="PTHR30595">
    <property type="entry name" value="GLPR-RELATED TRANSCRIPTIONAL REPRESSOR"/>
    <property type="match status" value="1"/>
</dbReference>
<evidence type="ECO:0000313" key="2">
    <source>
        <dbReference type="EMBL" id="HJF65553.1"/>
    </source>
</evidence>
<name>A0A9D3A1C0_9ACTN</name>
<dbReference type="Gene3D" id="1.10.10.10">
    <property type="entry name" value="Winged helix-like DNA-binding domain superfamily/Winged helix DNA-binding domain"/>
    <property type="match status" value="1"/>
</dbReference>
<evidence type="ECO:0000256" key="1">
    <source>
        <dbReference type="SAM" id="MobiDB-lite"/>
    </source>
</evidence>
<protein>
    <recommendedName>
        <fullName evidence="4">ATP-dependent DNA helicase RecG C-terminal domain-containing protein</fullName>
    </recommendedName>
</protein>
<dbReference type="AlphaFoldDB" id="A0A9D3A1C0"/>
<feature type="non-terminal residue" evidence="2">
    <location>
        <position position="1"/>
    </location>
</feature>
<dbReference type="PANTHER" id="PTHR30595:SF6">
    <property type="entry name" value="SCHLAFEN ALBA-2 DOMAIN-CONTAINING PROTEIN"/>
    <property type="match status" value="1"/>
</dbReference>